<dbReference type="InterPro" id="IPR007789">
    <property type="entry name" value="DUF688"/>
</dbReference>
<feature type="region of interest" description="Disordered" evidence="1">
    <location>
        <begin position="40"/>
        <end position="69"/>
    </location>
</feature>
<proteinExistence type="predicted"/>
<sequence length="233" mass="25493">MESSSPSDHVSGGRCQTQTVSKNCDTIFPAMKKYQYSSQRTPSFSSSSSWSSSSSFVLSSCNLDHDSSPPISPATPLRFSGVPFSWEHFPGIPKKPSSSSSSNKKELQLHSSLKRLPQPPPTLSNQKISSKKLIMDDIIQIGHNSKRHTANLPKDPFFAALVECSKDDDGNNNDDDQGYSSGAAKVSRSVGERFGFFNLSALSCKTTCAVSESIIHVQRPSTTSYHLINRRSR</sequence>
<organism evidence="2 3">
    <name type="scientific">Pyrus ussuriensis x Pyrus communis</name>
    <dbReference type="NCBI Taxonomy" id="2448454"/>
    <lineage>
        <taxon>Eukaryota</taxon>
        <taxon>Viridiplantae</taxon>
        <taxon>Streptophyta</taxon>
        <taxon>Embryophyta</taxon>
        <taxon>Tracheophyta</taxon>
        <taxon>Spermatophyta</taxon>
        <taxon>Magnoliopsida</taxon>
        <taxon>eudicotyledons</taxon>
        <taxon>Gunneridae</taxon>
        <taxon>Pentapetalae</taxon>
        <taxon>rosids</taxon>
        <taxon>fabids</taxon>
        <taxon>Rosales</taxon>
        <taxon>Rosaceae</taxon>
        <taxon>Amygdaloideae</taxon>
        <taxon>Maleae</taxon>
        <taxon>Pyrus</taxon>
    </lineage>
</organism>
<dbReference type="PANTHER" id="PTHR33696:SF1">
    <property type="entry name" value="T22J18.15"/>
    <property type="match status" value="1"/>
</dbReference>
<reference evidence="2 3" key="3">
    <citation type="submission" date="2019-11" db="EMBL/GenBank/DDBJ databases">
        <title>A de novo genome assembly of a pear dwarfing rootstock.</title>
        <authorList>
            <person name="Wang F."/>
            <person name="Wang J."/>
            <person name="Li S."/>
            <person name="Zhang Y."/>
            <person name="Fang M."/>
            <person name="Ma L."/>
            <person name="Zhao Y."/>
            <person name="Jiang S."/>
        </authorList>
    </citation>
    <scope>NUCLEOTIDE SEQUENCE [LARGE SCALE GENOMIC DNA]</scope>
    <source>
        <strain evidence="2">S2</strain>
        <tissue evidence="2">Leaf</tissue>
    </source>
</reference>
<reference evidence="2 3" key="1">
    <citation type="submission" date="2019-09" db="EMBL/GenBank/DDBJ databases">
        <authorList>
            <person name="Ou C."/>
        </authorList>
    </citation>
    <scope>NUCLEOTIDE SEQUENCE [LARGE SCALE GENOMIC DNA]</scope>
    <source>
        <strain evidence="2">S2</strain>
        <tissue evidence="2">Leaf</tissue>
    </source>
</reference>
<dbReference type="OrthoDB" id="1925896at2759"/>
<feature type="compositionally biased region" description="Low complexity" evidence="1">
    <location>
        <begin position="40"/>
        <end position="60"/>
    </location>
</feature>
<dbReference type="GO" id="GO:0016301">
    <property type="term" value="F:kinase activity"/>
    <property type="evidence" value="ECO:0007669"/>
    <property type="project" value="UniProtKB-KW"/>
</dbReference>
<evidence type="ECO:0000313" key="2">
    <source>
        <dbReference type="EMBL" id="KAB2635413.1"/>
    </source>
</evidence>
<reference evidence="3" key="2">
    <citation type="submission" date="2019-10" db="EMBL/GenBank/DDBJ databases">
        <title>A de novo genome assembly of a pear dwarfing rootstock.</title>
        <authorList>
            <person name="Wang F."/>
            <person name="Wang J."/>
            <person name="Li S."/>
            <person name="Zhang Y."/>
            <person name="Fang M."/>
            <person name="Ma L."/>
            <person name="Zhao Y."/>
            <person name="Jiang S."/>
        </authorList>
    </citation>
    <scope>NUCLEOTIDE SEQUENCE [LARGE SCALE GENOMIC DNA]</scope>
</reference>
<dbReference type="Proteomes" id="UP000327157">
    <property type="component" value="Chromosome 5"/>
</dbReference>
<name>A0A5N5I8I9_9ROSA</name>
<gene>
    <name evidence="2" type="ORF">D8674_025947</name>
</gene>
<protein>
    <submittedName>
        <fullName evidence="2">Serine/threonine-protein kinase</fullName>
    </submittedName>
</protein>
<keyword evidence="2" id="KW-0418">Kinase</keyword>
<evidence type="ECO:0000313" key="3">
    <source>
        <dbReference type="Proteomes" id="UP000327157"/>
    </source>
</evidence>
<feature type="region of interest" description="Disordered" evidence="1">
    <location>
        <begin position="91"/>
        <end position="126"/>
    </location>
</feature>
<keyword evidence="2" id="KW-0808">Transferase</keyword>
<accession>A0A5N5I8I9</accession>
<dbReference type="Pfam" id="PF05097">
    <property type="entry name" value="DUF688"/>
    <property type="match status" value="1"/>
</dbReference>
<evidence type="ECO:0000256" key="1">
    <source>
        <dbReference type="SAM" id="MobiDB-lite"/>
    </source>
</evidence>
<dbReference type="PANTHER" id="PTHR33696">
    <property type="entry name" value="T22J18.15-RELATED"/>
    <property type="match status" value="1"/>
</dbReference>
<dbReference type="EMBL" id="SMOL01000004">
    <property type="protein sequence ID" value="KAB2635413.1"/>
    <property type="molecule type" value="Genomic_DNA"/>
</dbReference>
<dbReference type="AlphaFoldDB" id="A0A5N5I8I9"/>
<comment type="caution">
    <text evidence="2">The sequence shown here is derived from an EMBL/GenBank/DDBJ whole genome shotgun (WGS) entry which is preliminary data.</text>
</comment>
<keyword evidence="3" id="KW-1185">Reference proteome</keyword>